<dbReference type="Proteomes" id="UP001158576">
    <property type="component" value="Chromosome PAR"/>
</dbReference>
<dbReference type="EMBL" id="OU015568">
    <property type="protein sequence ID" value="CAG5091481.1"/>
    <property type="molecule type" value="Genomic_DNA"/>
</dbReference>
<evidence type="ECO:0000313" key="2">
    <source>
        <dbReference type="Proteomes" id="UP001158576"/>
    </source>
</evidence>
<accession>A0ABN7S3M3</accession>
<keyword evidence="2" id="KW-1185">Reference proteome</keyword>
<protein>
    <submittedName>
        <fullName evidence="1">Oidioi.mRNA.OKI2018_I69.PAR.g13069.t1.cds</fullName>
    </submittedName>
</protein>
<proteinExistence type="predicted"/>
<name>A0ABN7S3M3_OIKDI</name>
<reference evidence="1 2" key="1">
    <citation type="submission" date="2021-04" db="EMBL/GenBank/DDBJ databases">
        <authorList>
            <person name="Bliznina A."/>
        </authorList>
    </citation>
    <scope>NUCLEOTIDE SEQUENCE [LARGE SCALE GENOMIC DNA]</scope>
</reference>
<organism evidence="1 2">
    <name type="scientific">Oikopleura dioica</name>
    <name type="common">Tunicate</name>
    <dbReference type="NCBI Taxonomy" id="34765"/>
    <lineage>
        <taxon>Eukaryota</taxon>
        <taxon>Metazoa</taxon>
        <taxon>Chordata</taxon>
        <taxon>Tunicata</taxon>
        <taxon>Appendicularia</taxon>
        <taxon>Copelata</taxon>
        <taxon>Oikopleuridae</taxon>
        <taxon>Oikopleura</taxon>
    </lineage>
</organism>
<sequence>MLVTIKTFTFRSFKNGGFFKVKGTYLPAHETVNDPSQPPEEISLQKFTINHKATTDSFATLLAHAENQCPVDVILVSDAKQTAWEKEKNIPPSFAFKFNDELFQKKNE</sequence>
<evidence type="ECO:0000313" key="1">
    <source>
        <dbReference type="EMBL" id="CAG5091481.1"/>
    </source>
</evidence>
<gene>
    <name evidence="1" type="ORF">OKIOD_LOCUS4627</name>
</gene>